<evidence type="ECO:0000256" key="1">
    <source>
        <dbReference type="PROSITE-ProRule" id="PRU00325"/>
    </source>
</evidence>
<dbReference type="PANTHER" id="PTHR47456:SF1">
    <property type="entry name" value="PHD-TYPE DOMAIN-CONTAINING PROTEIN"/>
    <property type="match status" value="1"/>
</dbReference>
<name>F6VFA8_CIOIN</name>
<protein>
    <submittedName>
        <fullName evidence="3">Uncharacterized LOC100178657</fullName>
    </submittedName>
</protein>
<feature type="domain" description="SWIM-type" evidence="2">
    <location>
        <begin position="604"/>
        <end position="639"/>
    </location>
</feature>
<dbReference type="AlphaFoldDB" id="F6VFA8"/>
<evidence type="ECO:0000313" key="4">
    <source>
        <dbReference type="Proteomes" id="UP000008144"/>
    </source>
</evidence>
<dbReference type="GO" id="GO:0003700">
    <property type="term" value="F:DNA-binding transcription factor activity"/>
    <property type="evidence" value="ECO:0007669"/>
    <property type="project" value="InterPro"/>
</dbReference>
<keyword evidence="1" id="KW-0479">Metal-binding</keyword>
<dbReference type="PANTHER" id="PTHR47456">
    <property type="entry name" value="PHD-TYPE DOMAIN-CONTAINING PROTEIN"/>
    <property type="match status" value="1"/>
</dbReference>
<keyword evidence="1" id="KW-0862">Zinc</keyword>
<evidence type="ECO:0000313" key="3">
    <source>
        <dbReference type="Ensembl" id="ENSCINP00000016654.3"/>
    </source>
</evidence>
<proteinExistence type="predicted"/>
<accession>F6VFA8</accession>
<dbReference type="GO" id="GO:0008270">
    <property type="term" value="F:zinc ion binding"/>
    <property type="evidence" value="ECO:0007669"/>
    <property type="project" value="UniProtKB-KW"/>
</dbReference>
<dbReference type="HOGENOM" id="CLU_362874_0_0_1"/>
<reference evidence="3" key="2">
    <citation type="submission" date="2025-08" db="UniProtKB">
        <authorList>
            <consortium name="Ensembl"/>
        </authorList>
    </citation>
    <scope>IDENTIFICATION</scope>
</reference>
<dbReference type="PROSITE" id="PS50966">
    <property type="entry name" value="ZF_SWIM"/>
    <property type="match status" value="1"/>
</dbReference>
<evidence type="ECO:0000259" key="2">
    <source>
        <dbReference type="PROSITE" id="PS50966"/>
    </source>
</evidence>
<dbReference type="Proteomes" id="UP000008144">
    <property type="component" value="Unassembled WGS sequence"/>
</dbReference>
<dbReference type="Ensembl" id="ENSCINT00000016654.3">
    <property type="protein sequence ID" value="ENSCINP00000016654.3"/>
    <property type="gene ID" value="ENSCING00000008153.3"/>
</dbReference>
<sequence>METENGGTTATDTTHKEKIVHSMDEVNQTIKDFETSSQTKFLKHSGKIYDNTPQKSKVFWRVDDTGDMVPYFTTGFTKYICIHSRDRHSYLSKKCTSEKDKLLRMQKSKKRDCGATISVSHMVQFPELKKPTNVAIYQKTLATRFIKYRLTTDNNIKQEPTFRIVFPQNTDHSGHVIGGDIKGEMDERLVLKIDEYVSNGVSNVKHIMNNLEKFVTEDLFKDGSIPLLSNKRYFPTAKAIKRQYHKSFLQKQLCEYDQDTLMRDIDHWKQEISPEDNILFRPFIPTPPIDKDDTLSSLDHQFLFVHQLGWQRELLHRYGNDFCFLDFTVKQTRFALPLHFLCVKTNYSHQVVATFVTQENSVRHIAEALDILKHWCENWEPKFIFTDNNEARTEAIEQVFSGCKVLISELHKERAWLKRGYLSDAKVTPEAQEQIVALLKEIAHSEDEASFQKSHDELMNREDSKMNSKLQSYLNSWFSIKERWCWLYWPEDIRILMLTNYGLERHHNLFEDIQTKFRPRKVLPFSISFLHKHFLPEHYKQYRMDNSSSFKLETSDFMPADIAQHLCIKEHCIRQLSEANSRQPDCIECDCDEFTLKYEDGTATKVIIPPSNFPRCSCAVYRASFLPCFHIFTLFPICENFSWASLPCWFRDSVFLSLDPHVCNLPATVQVMIEQPSELENETVEHVLELSSVTVSPSSPTTDLNTDIRRLLDQIQAVCESAPNEELATTKTDLEIILYRLQNGTDNACTL</sequence>
<keyword evidence="4" id="KW-1185">Reference proteome</keyword>
<reference evidence="4" key="1">
    <citation type="journal article" date="2002" name="Science">
        <title>The draft genome of Ciona intestinalis: insights into chordate and vertebrate origins.</title>
        <authorList>
            <person name="Dehal P."/>
            <person name="Satou Y."/>
            <person name="Campbell R.K."/>
            <person name="Chapman J."/>
            <person name="Degnan B."/>
            <person name="De Tomaso A."/>
            <person name="Davidson B."/>
            <person name="Di Gregorio A."/>
            <person name="Gelpke M."/>
            <person name="Goodstein D.M."/>
            <person name="Harafuji N."/>
            <person name="Hastings K.E."/>
            <person name="Ho I."/>
            <person name="Hotta K."/>
            <person name="Huang W."/>
            <person name="Kawashima T."/>
            <person name="Lemaire P."/>
            <person name="Martinez D."/>
            <person name="Meinertzhagen I.A."/>
            <person name="Necula S."/>
            <person name="Nonaka M."/>
            <person name="Putnam N."/>
            <person name="Rash S."/>
            <person name="Saiga H."/>
            <person name="Satake M."/>
            <person name="Terry A."/>
            <person name="Yamada L."/>
            <person name="Wang H.G."/>
            <person name="Awazu S."/>
            <person name="Azumi K."/>
            <person name="Boore J."/>
            <person name="Branno M."/>
            <person name="Chin-Bow S."/>
            <person name="DeSantis R."/>
            <person name="Doyle S."/>
            <person name="Francino P."/>
            <person name="Keys D.N."/>
            <person name="Haga S."/>
            <person name="Hayashi H."/>
            <person name="Hino K."/>
            <person name="Imai K.S."/>
            <person name="Inaba K."/>
            <person name="Kano S."/>
            <person name="Kobayashi K."/>
            <person name="Kobayashi M."/>
            <person name="Lee B.I."/>
            <person name="Makabe K.W."/>
            <person name="Manohar C."/>
            <person name="Matassi G."/>
            <person name="Medina M."/>
            <person name="Mochizuki Y."/>
            <person name="Mount S."/>
            <person name="Morishita T."/>
            <person name="Miura S."/>
            <person name="Nakayama A."/>
            <person name="Nishizaka S."/>
            <person name="Nomoto H."/>
            <person name="Ohta F."/>
            <person name="Oishi K."/>
            <person name="Rigoutsos I."/>
            <person name="Sano M."/>
            <person name="Sasaki A."/>
            <person name="Sasakura Y."/>
            <person name="Shoguchi E."/>
            <person name="Shin-i T."/>
            <person name="Spagnuolo A."/>
            <person name="Stainier D."/>
            <person name="Suzuki M.M."/>
            <person name="Tassy O."/>
            <person name="Takatori N."/>
            <person name="Tokuoka M."/>
            <person name="Yagi K."/>
            <person name="Yoshizaki F."/>
            <person name="Wada S."/>
            <person name="Zhang C."/>
            <person name="Hyatt P.D."/>
            <person name="Larimer F."/>
            <person name="Detter C."/>
            <person name="Doggett N."/>
            <person name="Glavina T."/>
            <person name="Hawkins T."/>
            <person name="Richardson P."/>
            <person name="Lucas S."/>
            <person name="Kohara Y."/>
            <person name="Levine M."/>
            <person name="Satoh N."/>
            <person name="Rokhsar D.S."/>
        </authorList>
    </citation>
    <scope>NUCLEOTIDE SEQUENCE [LARGE SCALE GENOMIC DNA]</scope>
</reference>
<dbReference type="GeneTree" id="ENSGT00390000013916"/>
<dbReference type="InterPro" id="IPR007527">
    <property type="entry name" value="Znf_SWIM"/>
</dbReference>
<reference evidence="3" key="3">
    <citation type="submission" date="2025-09" db="UniProtKB">
        <authorList>
            <consortium name="Ensembl"/>
        </authorList>
    </citation>
    <scope>IDENTIFICATION</scope>
</reference>
<dbReference type="Pfam" id="PF15299">
    <property type="entry name" value="ALS2CR8"/>
    <property type="match status" value="1"/>
</dbReference>
<organism evidence="3 4">
    <name type="scientific">Ciona intestinalis</name>
    <name type="common">Transparent sea squirt</name>
    <name type="synonym">Ascidia intestinalis</name>
    <dbReference type="NCBI Taxonomy" id="7719"/>
    <lineage>
        <taxon>Eukaryota</taxon>
        <taxon>Metazoa</taxon>
        <taxon>Chordata</taxon>
        <taxon>Tunicata</taxon>
        <taxon>Ascidiacea</taxon>
        <taxon>Phlebobranchia</taxon>
        <taxon>Cionidae</taxon>
        <taxon>Ciona</taxon>
    </lineage>
</organism>
<dbReference type="InterPro" id="IPR029309">
    <property type="entry name" value="CaRF"/>
</dbReference>
<dbReference type="InParanoid" id="F6VFA8"/>
<gene>
    <name evidence="3" type="primary">LOC100178657</name>
</gene>
<keyword evidence="1" id="KW-0863">Zinc-finger</keyword>
<dbReference type="STRING" id="7719.ENSCINP00000016654"/>